<reference evidence="1" key="1">
    <citation type="submission" date="2020-05" db="EMBL/GenBank/DDBJ databases">
        <title>Sulfur intermediates as new biogeochemical hubs in an aquatic model microbial ecosystem.</title>
        <authorList>
            <person name="Vigneron A."/>
        </authorList>
    </citation>
    <scope>NUCLEOTIDE SEQUENCE</scope>
    <source>
        <strain evidence="1">Bin.250</strain>
    </source>
</reference>
<sequence>MTFLLAGLKVIDAASYVAGPAATTVMADFGADVIKIEPPTGDSYRSLAARYRTDYNWQLTSRNKRALALDLKQAEGREVMHRLIDQADVLVVNFNAEQLALYELEYEFLKQRNPRLIFAQITGYGTRGPDRSKRAFDLAAWWARTGIMDMMKPLGGAPVNGVGGVGDHASAMSLFGVIMLALYDRERTGIGACVSTSLVANGAWSNGMHLQGVIAGYDLATILDQHGYRSPFVLSYKTRDDRYIVLVGPAPQREWPRLCRALGHPEWLIEPRFADMAGVMSLRDEVKVMFAEAFAGAKLDELVVKLDKEQVTFSVVEKNSDVVVDAHLIENEIIIKTDSRHPDYQWTVASPINVAGRPKRVPTEAPAIGAHSREVLVELGYAETEINDLLQSGSIAQGEA</sequence>
<evidence type="ECO:0000313" key="2">
    <source>
        <dbReference type="Proteomes" id="UP000754644"/>
    </source>
</evidence>
<dbReference type="GO" id="GO:0016740">
    <property type="term" value="F:transferase activity"/>
    <property type="evidence" value="ECO:0007669"/>
    <property type="project" value="UniProtKB-KW"/>
</dbReference>
<dbReference type="Pfam" id="PF02515">
    <property type="entry name" value="CoA_transf_3"/>
    <property type="match status" value="1"/>
</dbReference>
<dbReference type="InterPro" id="IPR044855">
    <property type="entry name" value="CoA-Trfase_III_dom3_sf"/>
</dbReference>
<dbReference type="InterPro" id="IPR023606">
    <property type="entry name" value="CoA-Trfase_III_dom_1_sf"/>
</dbReference>
<dbReference type="Gene3D" id="3.30.1540.10">
    <property type="entry name" value="formyl-coa transferase, domain 3"/>
    <property type="match status" value="1"/>
</dbReference>
<dbReference type="Proteomes" id="UP000754644">
    <property type="component" value="Unassembled WGS sequence"/>
</dbReference>
<dbReference type="InterPro" id="IPR050509">
    <property type="entry name" value="CoA-transferase_III"/>
</dbReference>
<dbReference type="PANTHER" id="PTHR48228:SF2">
    <property type="entry name" value="E-CINNAMOYL-COA:R-PHENYLLACTATE COA TRANSFERASE LARGE SUBUNIT"/>
    <property type="match status" value="1"/>
</dbReference>
<protein>
    <submittedName>
        <fullName evidence="1">CoA transferase</fullName>
    </submittedName>
</protein>
<dbReference type="InterPro" id="IPR003673">
    <property type="entry name" value="CoA-Trfase_fam_III"/>
</dbReference>
<accession>A0A973A943</accession>
<proteinExistence type="predicted"/>
<organism evidence="1 2">
    <name type="scientific">SAR86 cluster bacterium</name>
    <dbReference type="NCBI Taxonomy" id="2030880"/>
    <lineage>
        <taxon>Bacteria</taxon>
        <taxon>Pseudomonadati</taxon>
        <taxon>Pseudomonadota</taxon>
        <taxon>Gammaproteobacteria</taxon>
        <taxon>SAR86 cluster</taxon>
    </lineage>
</organism>
<gene>
    <name evidence="1" type="ORF">HQ497_13820</name>
</gene>
<comment type="caution">
    <text evidence="1">The sequence shown here is derived from an EMBL/GenBank/DDBJ whole genome shotgun (WGS) entry which is preliminary data.</text>
</comment>
<name>A0A973A943_9GAMM</name>
<dbReference type="EMBL" id="JABMOJ010000519">
    <property type="protein sequence ID" value="NQV66434.1"/>
    <property type="molecule type" value="Genomic_DNA"/>
</dbReference>
<evidence type="ECO:0000313" key="1">
    <source>
        <dbReference type="EMBL" id="NQV66434.1"/>
    </source>
</evidence>
<dbReference type="AlphaFoldDB" id="A0A973A943"/>
<keyword evidence="1" id="KW-0808">Transferase</keyword>
<dbReference type="Gene3D" id="3.40.50.10540">
    <property type="entry name" value="Crotonobetainyl-coa:carnitine coa-transferase, domain 1"/>
    <property type="match status" value="1"/>
</dbReference>
<dbReference type="SUPFAM" id="SSF89796">
    <property type="entry name" value="CoA-transferase family III (CaiB/BaiF)"/>
    <property type="match status" value="1"/>
</dbReference>
<dbReference type="PANTHER" id="PTHR48228">
    <property type="entry name" value="SUCCINYL-COA--D-CITRAMALATE COA-TRANSFERASE"/>
    <property type="match status" value="1"/>
</dbReference>